<accession>A0AAF0QK38</accession>
<sequence length="108" mass="12039">MLLKLLDNGAIMGWRLALGWKLGFKDLEELKTLDVTIRRVYATRSEEESQSHVSGSGLGNINGDSGVERVGASKPKMRIDEAFSYFNLRQVSKSKGEVYHVPCCYDGL</sequence>
<gene>
    <name evidence="2" type="ORF">MTR67_018672</name>
</gene>
<dbReference type="EMBL" id="CP133615">
    <property type="protein sequence ID" value="WMV25287.1"/>
    <property type="molecule type" value="Genomic_DNA"/>
</dbReference>
<keyword evidence="3" id="KW-1185">Reference proteome</keyword>
<protein>
    <submittedName>
        <fullName evidence="2">Uncharacterized protein</fullName>
    </submittedName>
</protein>
<dbReference type="Proteomes" id="UP001234989">
    <property type="component" value="Chromosome 4"/>
</dbReference>
<name>A0AAF0QK38_SOLVR</name>
<evidence type="ECO:0000313" key="2">
    <source>
        <dbReference type="EMBL" id="WMV25287.1"/>
    </source>
</evidence>
<feature type="region of interest" description="Disordered" evidence="1">
    <location>
        <begin position="45"/>
        <end position="65"/>
    </location>
</feature>
<reference evidence="2" key="1">
    <citation type="submission" date="2023-08" db="EMBL/GenBank/DDBJ databases">
        <title>A de novo genome assembly of Solanum verrucosum Schlechtendal, a Mexican diploid species geographically isolated from the other diploid A-genome species in potato relatives.</title>
        <authorList>
            <person name="Hosaka K."/>
        </authorList>
    </citation>
    <scope>NUCLEOTIDE SEQUENCE</scope>
    <source>
        <tissue evidence="2">Young leaves</tissue>
    </source>
</reference>
<dbReference type="AlphaFoldDB" id="A0AAF0QK38"/>
<organism evidence="2 3">
    <name type="scientific">Solanum verrucosum</name>
    <dbReference type="NCBI Taxonomy" id="315347"/>
    <lineage>
        <taxon>Eukaryota</taxon>
        <taxon>Viridiplantae</taxon>
        <taxon>Streptophyta</taxon>
        <taxon>Embryophyta</taxon>
        <taxon>Tracheophyta</taxon>
        <taxon>Spermatophyta</taxon>
        <taxon>Magnoliopsida</taxon>
        <taxon>eudicotyledons</taxon>
        <taxon>Gunneridae</taxon>
        <taxon>Pentapetalae</taxon>
        <taxon>asterids</taxon>
        <taxon>lamiids</taxon>
        <taxon>Solanales</taxon>
        <taxon>Solanaceae</taxon>
        <taxon>Solanoideae</taxon>
        <taxon>Solaneae</taxon>
        <taxon>Solanum</taxon>
    </lineage>
</organism>
<evidence type="ECO:0000256" key="1">
    <source>
        <dbReference type="SAM" id="MobiDB-lite"/>
    </source>
</evidence>
<evidence type="ECO:0000313" key="3">
    <source>
        <dbReference type="Proteomes" id="UP001234989"/>
    </source>
</evidence>
<proteinExistence type="predicted"/>